<feature type="domain" description="Transglycosylase SLT" evidence="2">
    <location>
        <begin position="677"/>
        <end position="767"/>
    </location>
</feature>
<feature type="region of interest" description="Disordered" evidence="1">
    <location>
        <begin position="562"/>
        <end position="619"/>
    </location>
</feature>
<dbReference type="SUPFAM" id="SSF55166">
    <property type="entry name" value="Hedgehog/DD-peptidase"/>
    <property type="match status" value="1"/>
</dbReference>
<gene>
    <name evidence="3" type="ORF">UFOVP629_11</name>
</gene>
<dbReference type="Gene3D" id="3.30.1380.10">
    <property type="match status" value="1"/>
</dbReference>
<feature type="region of interest" description="Disordered" evidence="1">
    <location>
        <begin position="637"/>
        <end position="670"/>
    </location>
</feature>
<name>A0A6J5NFH3_9CAUD</name>
<dbReference type="InterPro" id="IPR043992">
    <property type="entry name" value="SLT_3"/>
</dbReference>
<evidence type="ECO:0000259" key="2">
    <source>
        <dbReference type="Pfam" id="PF18896"/>
    </source>
</evidence>
<dbReference type="EMBL" id="LR796612">
    <property type="protein sequence ID" value="CAB4154224.1"/>
    <property type="molecule type" value="Genomic_DNA"/>
</dbReference>
<feature type="compositionally biased region" description="Low complexity" evidence="1">
    <location>
        <begin position="595"/>
        <end position="619"/>
    </location>
</feature>
<dbReference type="CDD" id="cd14814">
    <property type="entry name" value="Peptidase_M15"/>
    <property type="match status" value="1"/>
</dbReference>
<protein>
    <submittedName>
        <fullName evidence="3">Transglycosylase SLT domain 1</fullName>
    </submittedName>
</protein>
<evidence type="ECO:0000313" key="3">
    <source>
        <dbReference type="EMBL" id="CAB4154224.1"/>
    </source>
</evidence>
<dbReference type="Gene3D" id="1.10.530.10">
    <property type="match status" value="1"/>
</dbReference>
<evidence type="ECO:0000256" key="1">
    <source>
        <dbReference type="SAM" id="MobiDB-lite"/>
    </source>
</evidence>
<dbReference type="Pfam" id="PF18896">
    <property type="entry name" value="SLT_3"/>
    <property type="match status" value="1"/>
</dbReference>
<accession>A0A6J5NFH3</accession>
<organism evidence="3">
    <name type="scientific">uncultured Caudovirales phage</name>
    <dbReference type="NCBI Taxonomy" id="2100421"/>
    <lineage>
        <taxon>Viruses</taxon>
        <taxon>Duplodnaviria</taxon>
        <taxon>Heunggongvirae</taxon>
        <taxon>Uroviricota</taxon>
        <taxon>Caudoviricetes</taxon>
        <taxon>Peduoviridae</taxon>
        <taxon>Maltschvirus</taxon>
        <taxon>Maltschvirus maltsch</taxon>
    </lineage>
</organism>
<reference evidence="3" key="1">
    <citation type="submission" date="2020-04" db="EMBL/GenBank/DDBJ databases">
        <authorList>
            <person name="Chiriac C."/>
            <person name="Salcher M."/>
            <person name="Ghai R."/>
            <person name="Kavagutti S V."/>
        </authorList>
    </citation>
    <scope>NUCLEOTIDE SEQUENCE</scope>
</reference>
<dbReference type="InterPro" id="IPR009045">
    <property type="entry name" value="Zn_M74/Hedgehog-like"/>
</dbReference>
<dbReference type="InterPro" id="IPR023346">
    <property type="entry name" value="Lysozyme-like_dom_sf"/>
</dbReference>
<feature type="compositionally biased region" description="Gly residues" evidence="1">
    <location>
        <begin position="639"/>
        <end position="649"/>
    </location>
</feature>
<sequence length="883" mass="92604">MGDKPIIGDDGAVVSKNIQKIEREMTSALNRVLDTVEKRLDKIGEKFAETVSGAVNDSAGGKVGGAGTKFAGGLFNPTSIGGSGKGAAAEGAADIIGGLGGKLGKTKMMGGLSSGAMMGVTAGIQAVNMGINAANSRFERGREGVLEADRMSVLYQQMTGKSQLGVSSTYRMPLTNYRLGAGGINALMGLEASTGISGRQQASSVEAFRTMSGYNMSAGEATGMIGNLASASTVNRMFMMTGNSLVGVGGKQNSAMDVMQGVVRAAGLTDPKILKGALAPGSITRSKLSMMGVPEEMQTQAIQYAMQNQTFQGKGGKGMYDPSKEADRRKMGIEENFATQVEETQRLETKRDEGFYRRQVDNYAHLERQTQTLTKTFGALEDKLSGILGLVGSNKIATSIFQSATGPFGDPDGANGPATISTPMPKNVSSAAAQTSFNNLNGQFKDRLTKMMSDNPNVKFGQGVRSSADQQRMFLSRYTKTNSPTSADGKKNWEWDGAYWEHTSGAPAAPPGRSMHEIGLAADLSGDLDWVVANAHKYGLKHFKDVNGEAWHVQPTELPNGRTAYEKMGSPWGKGPVGAAPFDPNSDFGDSLDHTTSGRSSSSGTSSATYSSPSSTSNAYSMRAKTIAEKVAEKLNPIGVGGASGGSGQKGRNRGTRGASTTPTKRGGQLSGEDVARYAYNAGFRGENLVNVVGIAKRESGWNAGAYNPNASTSDLSFGLMQINMLGDLGPARLKQFGLSKNEELYDPATNMRAAFKMSGGTNLHAWGGYKGKDNTYNTDLTLARQVVTNAGLLTTGDPDGVAMSRGGNARHVPELTRQASGTSMSGSSGGGGVSLSGGHTFNISPNINISGGSGSNLDLQKIAHEIAVLTRRELELEMLRSN</sequence>
<dbReference type="SUPFAM" id="SSF53955">
    <property type="entry name" value="Lysozyme-like"/>
    <property type="match status" value="1"/>
</dbReference>
<proteinExistence type="predicted"/>